<sequence length="89" mass="9835">MRPSPAHRPPPNAPPLSSPPRPSRYSPALPPIDESTYLLTYGRIWVGLPTDGEKGSGSRKWKKEEWICDSGKSIFLYICVLIPSVAIFG</sequence>
<accession>A0A5B7IP83</accession>
<comment type="caution">
    <text evidence="2">The sequence shown here is derived from an EMBL/GenBank/DDBJ whole genome shotgun (WGS) entry which is preliminary data.</text>
</comment>
<protein>
    <submittedName>
        <fullName evidence="2">Uncharacterized protein</fullName>
    </submittedName>
</protein>
<feature type="compositionally biased region" description="Pro residues" evidence="1">
    <location>
        <begin position="1"/>
        <end position="22"/>
    </location>
</feature>
<reference evidence="2 3" key="1">
    <citation type="submission" date="2019-05" db="EMBL/GenBank/DDBJ databases">
        <title>Another draft genome of Portunus trituberculatus and its Hox gene families provides insights of decapod evolution.</title>
        <authorList>
            <person name="Jeong J.-H."/>
            <person name="Song I."/>
            <person name="Kim S."/>
            <person name="Choi T."/>
            <person name="Kim D."/>
            <person name="Ryu S."/>
            <person name="Kim W."/>
        </authorList>
    </citation>
    <scope>NUCLEOTIDE SEQUENCE [LARGE SCALE GENOMIC DNA]</scope>
    <source>
        <tissue evidence="2">Muscle</tissue>
    </source>
</reference>
<gene>
    <name evidence="2" type="ORF">E2C01_082169</name>
</gene>
<evidence type="ECO:0000256" key="1">
    <source>
        <dbReference type="SAM" id="MobiDB-lite"/>
    </source>
</evidence>
<feature type="region of interest" description="Disordered" evidence="1">
    <location>
        <begin position="1"/>
        <end position="29"/>
    </location>
</feature>
<organism evidence="2 3">
    <name type="scientific">Portunus trituberculatus</name>
    <name type="common">Swimming crab</name>
    <name type="synonym">Neptunus trituberculatus</name>
    <dbReference type="NCBI Taxonomy" id="210409"/>
    <lineage>
        <taxon>Eukaryota</taxon>
        <taxon>Metazoa</taxon>
        <taxon>Ecdysozoa</taxon>
        <taxon>Arthropoda</taxon>
        <taxon>Crustacea</taxon>
        <taxon>Multicrustacea</taxon>
        <taxon>Malacostraca</taxon>
        <taxon>Eumalacostraca</taxon>
        <taxon>Eucarida</taxon>
        <taxon>Decapoda</taxon>
        <taxon>Pleocyemata</taxon>
        <taxon>Brachyura</taxon>
        <taxon>Eubrachyura</taxon>
        <taxon>Portunoidea</taxon>
        <taxon>Portunidae</taxon>
        <taxon>Portuninae</taxon>
        <taxon>Portunus</taxon>
    </lineage>
</organism>
<dbReference type="EMBL" id="VSRR010074104">
    <property type="protein sequence ID" value="MPC87311.1"/>
    <property type="molecule type" value="Genomic_DNA"/>
</dbReference>
<evidence type="ECO:0000313" key="3">
    <source>
        <dbReference type="Proteomes" id="UP000324222"/>
    </source>
</evidence>
<name>A0A5B7IP83_PORTR</name>
<keyword evidence="3" id="KW-1185">Reference proteome</keyword>
<proteinExistence type="predicted"/>
<dbReference type="Proteomes" id="UP000324222">
    <property type="component" value="Unassembled WGS sequence"/>
</dbReference>
<dbReference type="AlphaFoldDB" id="A0A5B7IP83"/>
<evidence type="ECO:0000313" key="2">
    <source>
        <dbReference type="EMBL" id="MPC87311.1"/>
    </source>
</evidence>